<reference evidence="2" key="1">
    <citation type="journal article" date="2021" name="Nat. Commun.">
        <title>Genetic determinants of endophytism in the Arabidopsis root mycobiome.</title>
        <authorList>
            <person name="Mesny F."/>
            <person name="Miyauchi S."/>
            <person name="Thiergart T."/>
            <person name="Pickel B."/>
            <person name="Atanasova L."/>
            <person name="Karlsson M."/>
            <person name="Huettel B."/>
            <person name="Barry K.W."/>
            <person name="Haridas S."/>
            <person name="Chen C."/>
            <person name="Bauer D."/>
            <person name="Andreopoulos W."/>
            <person name="Pangilinan J."/>
            <person name="LaButti K."/>
            <person name="Riley R."/>
            <person name="Lipzen A."/>
            <person name="Clum A."/>
            <person name="Drula E."/>
            <person name="Henrissat B."/>
            <person name="Kohler A."/>
            <person name="Grigoriev I.V."/>
            <person name="Martin F.M."/>
            <person name="Hacquard S."/>
        </authorList>
    </citation>
    <scope>NUCLEOTIDE SEQUENCE</scope>
    <source>
        <strain evidence="2">MPI-CAGE-AT-0023</strain>
    </source>
</reference>
<dbReference type="PANTHER" id="PTHR37487:SF2">
    <property type="entry name" value="EXPRESSED PROTEIN"/>
    <property type="match status" value="1"/>
</dbReference>
<dbReference type="OrthoDB" id="5103861at2759"/>
<dbReference type="AlphaFoldDB" id="A0A9P9FW71"/>
<organism evidence="2 3">
    <name type="scientific">Fusarium redolens</name>
    <dbReference type="NCBI Taxonomy" id="48865"/>
    <lineage>
        <taxon>Eukaryota</taxon>
        <taxon>Fungi</taxon>
        <taxon>Dikarya</taxon>
        <taxon>Ascomycota</taxon>
        <taxon>Pezizomycotina</taxon>
        <taxon>Sordariomycetes</taxon>
        <taxon>Hypocreomycetidae</taxon>
        <taxon>Hypocreales</taxon>
        <taxon>Nectriaceae</taxon>
        <taxon>Fusarium</taxon>
        <taxon>Fusarium redolens species complex</taxon>
    </lineage>
</organism>
<sequence length="190" mass="19890">MYLLKAVYFISFFRTISAQGTLTINTPSNAFGEPLLVTWIGGTPPYFLSILPGNQPSAAALQDFGQVTGNSLIWTVNFAPGISLSFTLRDSTGATAQSAPFTIMGSPDTTSITTSNSGPLATTLITTSDSVGNNFTITGVILTSGTSRTTVPCRTVITTDSAGITVTRTETGSSVVRFSTSLLKPITNKM</sequence>
<protein>
    <submittedName>
        <fullName evidence="2">Uncharacterized protein</fullName>
    </submittedName>
</protein>
<dbReference type="GeneID" id="70215157"/>
<feature type="chain" id="PRO_5040263228" evidence="1">
    <location>
        <begin position="19"/>
        <end position="190"/>
    </location>
</feature>
<gene>
    <name evidence="2" type="ORF">BKA55DRAFT_216884</name>
</gene>
<name>A0A9P9FW71_FUSRE</name>
<comment type="caution">
    <text evidence="2">The sequence shown here is derived from an EMBL/GenBank/DDBJ whole genome shotgun (WGS) entry which is preliminary data.</text>
</comment>
<evidence type="ECO:0000313" key="2">
    <source>
        <dbReference type="EMBL" id="KAH7220450.1"/>
    </source>
</evidence>
<evidence type="ECO:0000256" key="1">
    <source>
        <dbReference type="SAM" id="SignalP"/>
    </source>
</evidence>
<dbReference type="RefSeq" id="XP_046042054.1">
    <property type="nucleotide sequence ID" value="XM_046185203.1"/>
</dbReference>
<dbReference type="Proteomes" id="UP000720189">
    <property type="component" value="Unassembled WGS sequence"/>
</dbReference>
<evidence type="ECO:0000313" key="3">
    <source>
        <dbReference type="Proteomes" id="UP000720189"/>
    </source>
</evidence>
<feature type="signal peptide" evidence="1">
    <location>
        <begin position="1"/>
        <end position="18"/>
    </location>
</feature>
<keyword evidence="1" id="KW-0732">Signal</keyword>
<accession>A0A9P9FW71</accession>
<keyword evidence="3" id="KW-1185">Reference proteome</keyword>
<dbReference type="PANTHER" id="PTHR37487">
    <property type="entry name" value="CHROMOSOME 1, WHOLE GENOME SHOTGUN SEQUENCE"/>
    <property type="match status" value="1"/>
</dbReference>
<dbReference type="EMBL" id="JAGMUX010000028">
    <property type="protein sequence ID" value="KAH7220450.1"/>
    <property type="molecule type" value="Genomic_DNA"/>
</dbReference>
<proteinExistence type="predicted"/>